<evidence type="ECO:0000256" key="6">
    <source>
        <dbReference type="ARBA" id="ARBA00022448"/>
    </source>
</evidence>
<keyword evidence="11" id="KW-0249">Electron transport</keyword>
<feature type="domain" description="NADH:quinone oxidoreductase/Mrp antiporter transmembrane" evidence="20">
    <location>
        <begin position="81"/>
        <end position="264"/>
    </location>
</feature>
<evidence type="ECO:0000256" key="8">
    <source>
        <dbReference type="ARBA" id="ARBA00022692"/>
    </source>
</evidence>
<name>A0A7T1T1J4_9NEOP</name>
<feature type="domain" description="NADH:quinone oxidoreductase/Mrp antiporter transmembrane" evidence="20">
    <location>
        <begin position="19"/>
        <end position="79"/>
    </location>
</feature>
<dbReference type="GO" id="GO:0006120">
    <property type="term" value="P:mitochondrial electron transport, NADH to ubiquinone"/>
    <property type="evidence" value="ECO:0007669"/>
    <property type="project" value="TreeGrafter"/>
</dbReference>
<evidence type="ECO:0000256" key="15">
    <source>
        <dbReference type="ARBA" id="ARBA00023128"/>
    </source>
</evidence>
<keyword evidence="14" id="KW-0830">Ubiquinone</keyword>
<evidence type="ECO:0000256" key="16">
    <source>
        <dbReference type="ARBA" id="ARBA00023136"/>
    </source>
</evidence>
<keyword evidence="12 19" id="KW-1133">Transmembrane helix</keyword>
<feature type="transmembrane region" description="Helical" evidence="19">
    <location>
        <begin position="81"/>
        <end position="101"/>
    </location>
</feature>
<dbReference type="EC" id="7.1.1.2" evidence="4"/>
<comment type="catalytic activity">
    <reaction evidence="18">
        <text>a ubiquinone + NADH + 5 H(+)(in) = a ubiquinol + NAD(+) + 4 H(+)(out)</text>
        <dbReference type="Rhea" id="RHEA:29091"/>
        <dbReference type="Rhea" id="RHEA-COMP:9565"/>
        <dbReference type="Rhea" id="RHEA-COMP:9566"/>
        <dbReference type="ChEBI" id="CHEBI:15378"/>
        <dbReference type="ChEBI" id="CHEBI:16389"/>
        <dbReference type="ChEBI" id="CHEBI:17976"/>
        <dbReference type="ChEBI" id="CHEBI:57540"/>
        <dbReference type="ChEBI" id="CHEBI:57945"/>
        <dbReference type="EC" id="7.1.1.2"/>
    </reaction>
</comment>
<evidence type="ECO:0000313" key="21">
    <source>
        <dbReference type="EMBL" id="QPP04698.1"/>
    </source>
</evidence>
<evidence type="ECO:0000256" key="12">
    <source>
        <dbReference type="ARBA" id="ARBA00022989"/>
    </source>
</evidence>
<keyword evidence="10" id="KW-1278">Translocase</keyword>
<dbReference type="PANTHER" id="PTHR46552:SF1">
    <property type="entry name" value="NADH-UBIQUINONE OXIDOREDUCTASE CHAIN 2"/>
    <property type="match status" value="1"/>
</dbReference>
<comment type="subcellular location">
    <subcellularLocation>
        <location evidence="2">Mitochondrion inner membrane</location>
        <topology evidence="2">Multi-pass membrane protein</topology>
    </subcellularLocation>
</comment>
<dbReference type="PANTHER" id="PTHR46552">
    <property type="entry name" value="NADH-UBIQUINONE OXIDOREDUCTASE CHAIN 2"/>
    <property type="match status" value="1"/>
</dbReference>
<evidence type="ECO:0000256" key="11">
    <source>
        <dbReference type="ARBA" id="ARBA00022982"/>
    </source>
</evidence>
<keyword evidence="8 19" id="KW-0812">Transmembrane</keyword>
<dbReference type="GO" id="GO:0005743">
    <property type="term" value="C:mitochondrial inner membrane"/>
    <property type="evidence" value="ECO:0007669"/>
    <property type="project" value="UniProtKB-SubCell"/>
</dbReference>
<evidence type="ECO:0000256" key="3">
    <source>
        <dbReference type="ARBA" id="ARBA00007012"/>
    </source>
</evidence>
<keyword evidence="16 19" id="KW-0472">Membrane</keyword>
<dbReference type="Pfam" id="PF00361">
    <property type="entry name" value="Proton_antipo_M"/>
    <property type="match status" value="2"/>
</dbReference>
<evidence type="ECO:0000256" key="10">
    <source>
        <dbReference type="ARBA" id="ARBA00022967"/>
    </source>
</evidence>
<keyword evidence="7" id="KW-0679">Respiratory chain</keyword>
<feature type="transmembrane region" description="Helical" evidence="19">
    <location>
        <begin position="257"/>
        <end position="274"/>
    </location>
</feature>
<dbReference type="InterPro" id="IPR050175">
    <property type="entry name" value="Complex_I_Subunit_2"/>
</dbReference>
<evidence type="ECO:0000256" key="13">
    <source>
        <dbReference type="ARBA" id="ARBA00023027"/>
    </source>
</evidence>
<evidence type="ECO:0000256" key="14">
    <source>
        <dbReference type="ARBA" id="ARBA00023075"/>
    </source>
</evidence>
<feature type="transmembrane region" description="Helical" evidence="19">
    <location>
        <begin position="183"/>
        <end position="203"/>
    </location>
</feature>
<evidence type="ECO:0000256" key="1">
    <source>
        <dbReference type="ARBA" id="ARBA00003257"/>
    </source>
</evidence>
<protein>
    <recommendedName>
        <fullName evidence="5">NADH-ubiquinone oxidoreductase chain 2</fullName>
        <ecNumber evidence="4">7.1.1.2</ecNumber>
    </recommendedName>
    <alternativeName>
        <fullName evidence="17">NADH dehydrogenase subunit 2</fullName>
    </alternativeName>
</protein>
<keyword evidence="13" id="KW-0520">NAD</keyword>
<organism evidence="21">
    <name type="scientific">Xenos cf. moutoni RZ-2020</name>
    <dbReference type="NCBI Taxonomy" id="2792825"/>
    <lineage>
        <taxon>Eukaryota</taxon>
        <taxon>Metazoa</taxon>
        <taxon>Ecdysozoa</taxon>
        <taxon>Arthropoda</taxon>
        <taxon>Hexapoda</taxon>
        <taxon>Insecta</taxon>
        <taxon>Pterygota</taxon>
        <taxon>Neoptera</taxon>
        <taxon>Endopterygota</taxon>
        <taxon>Strepsiptera</taxon>
        <taxon>Stylopidia</taxon>
        <taxon>Xenidae</taxon>
        <taxon>Xenos</taxon>
    </lineage>
</organism>
<feature type="transmembrane region" description="Helical" evidence="19">
    <location>
        <begin position="12"/>
        <end position="34"/>
    </location>
</feature>
<feature type="transmembrane region" description="Helical" evidence="19">
    <location>
        <begin position="55"/>
        <end position="75"/>
    </location>
</feature>
<evidence type="ECO:0000256" key="19">
    <source>
        <dbReference type="SAM" id="Phobius"/>
    </source>
</evidence>
<evidence type="ECO:0000256" key="17">
    <source>
        <dbReference type="ARBA" id="ARBA00031028"/>
    </source>
</evidence>
<keyword evidence="15 21" id="KW-0496">Mitochondrion</keyword>
<keyword evidence="9" id="KW-0999">Mitochondrion inner membrane</keyword>
<dbReference type="GO" id="GO:0008137">
    <property type="term" value="F:NADH dehydrogenase (ubiquinone) activity"/>
    <property type="evidence" value="ECO:0007669"/>
    <property type="project" value="UniProtKB-EC"/>
</dbReference>
<evidence type="ECO:0000256" key="5">
    <source>
        <dbReference type="ARBA" id="ARBA00021008"/>
    </source>
</evidence>
<accession>A0A7T1T1J4</accession>
<sequence length="312" mass="37037">MINYYFLPMSMGILMTLISNSWIIMWMGMELNLMSILPLMNKNKSNKSIECSMKYFLIQSFSSLLLIFLLSNTLIFKMSSLFPLEMTLFFKMGLMPFHFWYPDLFTKMSWNISSIMFTMQKLAPLWMLSIFLTNNMLLHSIIIMNLLVSSLGMWNEKNIQKLMAFSSISHSSWMMSSMMFSKFWWMMYWSIYTLSLLPVLYFFKQMNLLTMNQFLSINLTPWTKMMTFLNLLSLGGYPPLLGFIPKWYILLMLNNKLLLLTMTLLSSFSLYIYMKMWILSLLISKNISLKKMNLPTYLSMIILLSTFLWMMI</sequence>
<dbReference type="InterPro" id="IPR001750">
    <property type="entry name" value="ND/Mrp_TM"/>
</dbReference>
<reference evidence="21" key="1">
    <citation type="submission" date="2020-11" db="EMBL/GenBank/DDBJ databases">
        <title>The mitochondrial genome of one 'twisted-wing parasite' Xenos cf. moutoni (Insecta, Strepsiptera, Xenidae) from China.</title>
        <authorList>
            <person name="Zhang R."/>
            <person name="Li J."/>
            <person name="Dong Z."/>
            <person name="He J."/>
            <person name="Mao C."/>
            <person name="Li X."/>
        </authorList>
    </citation>
    <scope>NUCLEOTIDE SEQUENCE</scope>
</reference>
<evidence type="ECO:0000256" key="2">
    <source>
        <dbReference type="ARBA" id="ARBA00004448"/>
    </source>
</evidence>
<proteinExistence type="inferred from homology"/>
<feature type="transmembrane region" description="Helical" evidence="19">
    <location>
        <begin position="122"/>
        <end position="148"/>
    </location>
</feature>
<feature type="transmembrane region" description="Helical" evidence="19">
    <location>
        <begin position="294"/>
        <end position="311"/>
    </location>
</feature>
<gene>
    <name evidence="21" type="primary">nad2</name>
</gene>
<dbReference type="AlphaFoldDB" id="A0A7T1T1J4"/>
<evidence type="ECO:0000256" key="7">
    <source>
        <dbReference type="ARBA" id="ARBA00022660"/>
    </source>
</evidence>
<evidence type="ECO:0000259" key="20">
    <source>
        <dbReference type="Pfam" id="PF00361"/>
    </source>
</evidence>
<geneLocation type="mitochondrion" evidence="21"/>
<comment type="similarity">
    <text evidence="3">Belongs to the complex I subunit 2 family.</text>
</comment>
<comment type="function">
    <text evidence="1">Core subunit of the mitochondrial membrane respiratory chain NADH dehydrogenase (Complex I) that is believed to belong to the minimal assembly required for catalysis. Complex I functions in the transfer of electrons from NADH to the respiratory chain. The immediate electron acceptor for the enzyme is believed to be ubiquinone.</text>
</comment>
<evidence type="ECO:0000256" key="4">
    <source>
        <dbReference type="ARBA" id="ARBA00012944"/>
    </source>
</evidence>
<evidence type="ECO:0000256" key="9">
    <source>
        <dbReference type="ARBA" id="ARBA00022792"/>
    </source>
</evidence>
<dbReference type="EMBL" id="MW222190">
    <property type="protein sequence ID" value="QPP04698.1"/>
    <property type="molecule type" value="Genomic_DNA"/>
</dbReference>
<keyword evidence="6" id="KW-0813">Transport</keyword>
<evidence type="ECO:0000256" key="18">
    <source>
        <dbReference type="ARBA" id="ARBA00049551"/>
    </source>
</evidence>